<proteinExistence type="predicted"/>
<feature type="region of interest" description="Disordered" evidence="1">
    <location>
        <begin position="167"/>
        <end position="202"/>
    </location>
</feature>
<keyword evidence="3" id="KW-1185">Reference proteome</keyword>
<evidence type="ECO:0000313" key="3">
    <source>
        <dbReference type="Proteomes" id="UP001153076"/>
    </source>
</evidence>
<sequence length="278" mass="30953">MLNRHALLPTSPPLMVDKTHRSSPLLLFFNQIGATMPKLPLPIVPNPPLNAYQMQSQMNSEGTLELSFWSLMGIKWADMSESLCSGKNDDYPQSPSHKATLMVALEYATTKPWWFDYKTGGSGGSKFRFYGAQTKKLVIRWRDMKLPGPPPKGQDFHYPVRSSILLPMNNPSPTSPLSLSNSSDGSSNHHDHVPSSANSAQPRELSVLDGIRSHQPTQSKSTQSLRKCSQIRFGRPTLGPRHQKMSNLKPNDPPPSANDLLLLSPRLFQPLIALRGFF</sequence>
<name>A0A9Q1QAW3_9CARY</name>
<feature type="region of interest" description="Disordered" evidence="1">
    <location>
        <begin position="214"/>
        <end position="256"/>
    </location>
</feature>
<feature type="compositionally biased region" description="Low complexity" evidence="1">
    <location>
        <begin position="167"/>
        <end position="186"/>
    </location>
</feature>
<comment type="caution">
    <text evidence="2">The sequence shown here is derived from an EMBL/GenBank/DDBJ whole genome shotgun (WGS) entry which is preliminary data.</text>
</comment>
<dbReference type="AlphaFoldDB" id="A0A9Q1QAW3"/>
<evidence type="ECO:0000313" key="2">
    <source>
        <dbReference type="EMBL" id="KAJ8435478.1"/>
    </source>
</evidence>
<accession>A0A9Q1QAW3</accession>
<dbReference type="Proteomes" id="UP001153076">
    <property type="component" value="Unassembled WGS sequence"/>
</dbReference>
<feature type="compositionally biased region" description="Polar residues" evidence="1">
    <location>
        <begin position="214"/>
        <end position="227"/>
    </location>
</feature>
<evidence type="ECO:0000256" key="1">
    <source>
        <dbReference type="SAM" id="MobiDB-lite"/>
    </source>
</evidence>
<dbReference type="EMBL" id="JAKOGI010000410">
    <property type="protein sequence ID" value="KAJ8435478.1"/>
    <property type="molecule type" value="Genomic_DNA"/>
</dbReference>
<gene>
    <name evidence="2" type="ORF">Cgig2_033217</name>
</gene>
<organism evidence="2 3">
    <name type="scientific">Carnegiea gigantea</name>
    <dbReference type="NCBI Taxonomy" id="171969"/>
    <lineage>
        <taxon>Eukaryota</taxon>
        <taxon>Viridiplantae</taxon>
        <taxon>Streptophyta</taxon>
        <taxon>Embryophyta</taxon>
        <taxon>Tracheophyta</taxon>
        <taxon>Spermatophyta</taxon>
        <taxon>Magnoliopsida</taxon>
        <taxon>eudicotyledons</taxon>
        <taxon>Gunneridae</taxon>
        <taxon>Pentapetalae</taxon>
        <taxon>Caryophyllales</taxon>
        <taxon>Cactineae</taxon>
        <taxon>Cactaceae</taxon>
        <taxon>Cactoideae</taxon>
        <taxon>Echinocereeae</taxon>
        <taxon>Carnegiea</taxon>
    </lineage>
</organism>
<reference evidence="2" key="1">
    <citation type="submission" date="2022-04" db="EMBL/GenBank/DDBJ databases">
        <title>Carnegiea gigantea Genome sequencing and assembly v2.</title>
        <authorList>
            <person name="Copetti D."/>
            <person name="Sanderson M.J."/>
            <person name="Burquez A."/>
            <person name="Wojciechowski M.F."/>
        </authorList>
    </citation>
    <scope>NUCLEOTIDE SEQUENCE</scope>
    <source>
        <strain evidence="2">SGP5-SGP5p</strain>
        <tissue evidence="2">Aerial part</tissue>
    </source>
</reference>
<protein>
    <submittedName>
        <fullName evidence="2">Uncharacterized protein</fullName>
    </submittedName>
</protein>